<feature type="compositionally biased region" description="Acidic residues" evidence="1">
    <location>
        <begin position="77"/>
        <end position="100"/>
    </location>
</feature>
<evidence type="ECO:0008006" key="4">
    <source>
        <dbReference type="Google" id="ProtNLM"/>
    </source>
</evidence>
<evidence type="ECO:0000256" key="1">
    <source>
        <dbReference type="SAM" id="MobiDB-lite"/>
    </source>
</evidence>
<feature type="compositionally biased region" description="Gly residues" evidence="1">
    <location>
        <begin position="309"/>
        <end position="318"/>
    </location>
</feature>
<dbReference type="Proteomes" id="UP000077521">
    <property type="component" value="Unassembled WGS sequence"/>
</dbReference>
<dbReference type="PANTHER" id="PTHR13138">
    <property type="entry name" value="PROTEIN LIN1"/>
    <property type="match status" value="1"/>
</dbReference>
<feature type="region of interest" description="Disordered" evidence="1">
    <location>
        <begin position="490"/>
        <end position="511"/>
    </location>
</feature>
<organism evidence="2 3">
    <name type="scientific">Tilletia indica</name>
    <dbReference type="NCBI Taxonomy" id="43049"/>
    <lineage>
        <taxon>Eukaryota</taxon>
        <taxon>Fungi</taxon>
        <taxon>Dikarya</taxon>
        <taxon>Basidiomycota</taxon>
        <taxon>Ustilaginomycotina</taxon>
        <taxon>Exobasidiomycetes</taxon>
        <taxon>Tilletiales</taxon>
        <taxon>Tilletiaceae</taxon>
        <taxon>Tilletia</taxon>
    </lineage>
</organism>
<feature type="compositionally biased region" description="Basic residues" evidence="1">
    <location>
        <begin position="220"/>
        <end position="235"/>
    </location>
</feature>
<feature type="compositionally biased region" description="Acidic residues" evidence="1">
    <location>
        <begin position="107"/>
        <end position="122"/>
    </location>
</feature>
<feature type="compositionally biased region" description="Polar residues" evidence="1">
    <location>
        <begin position="428"/>
        <end position="439"/>
    </location>
</feature>
<feature type="region of interest" description="Disordered" evidence="1">
    <location>
        <begin position="1"/>
        <end position="318"/>
    </location>
</feature>
<feature type="compositionally biased region" description="Polar residues" evidence="1">
    <location>
        <begin position="408"/>
        <end position="417"/>
    </location>
</feature>
<feature type="compositionally biased region" description="Basic and acidic residues" evidence="1">
    <location>
        <begin position="284"/>
        <end position="298"/>
    </location>
</feature>
<gene>
    <name evidence="2" type="ORF">A4X13_0g543</name>
</gene>
<protein>
    <recommendedName>
        <fullName evidence="4">GYF domain-containing protein</fullName>
    </recommendedName>
</protein>
<evidence type="ECO:0000313" key="3">
    <source>
        <dbReference type="Proteomes" id="UP000077521"/>
    </source>
</evidence>
<feature type="compositionally biased region" description="Acidic residues" evidence="1">
    <location>
        <begin position="48"/>
        <end position="58"/>
    </location>
</feature>
<evidence type="ECO:0000313" key="2">
    <source>
        <dbReference type="EMBL" id="KAE8260101.1"/>
    </source>
</evidence>
<dbReference type="PANTHER" id="PTHR13138:SF3">
    <property type="entry name" value="CD2 ANTIGEN CYTOPLASMIC TAIL-BINDING PROTEIN 2"/>
    <property type="match status" value="1"/>
</dbReference>
<sequence length="590" mass="63849">MISQKRKQPGSSTAAASQKRARFAAGISEPSASSRAANGNGTANSAGDDNDGDLDLDEQDRKRTQQGRKGRVVTEGYDSDESAQLAEDDEDIEDDDDEEDAAKNGGDGDDDMFAMDDGDDADGEGKPNKKKKKGDRFLKSSEIEGQEFGETTKVGDEDVADVLSDEDERDLDLELEEENDDDEDHDSLEDDYNGRAERTPSPSLGGPSDKPVQDEDPEAKRRREARRAKAKKGMGHKLDSFNMRAEFQSGRFDEDGNYVANSTDPHAQHDSWLDGNYSRKKIRAARDAQKKREEEASARHKASRSASGGSKGGVGGTGAVTEVECTVALLDFMDRGESVLETLQRLGKTAQPHAADQKTKSLPSGSVRKGGKYAGKGDAKRRALALDTETAEPTSEADDQPKEMDVDLTTNDSATKTIESDPSVGTAADSSAPKSSETHPSIVALEQYTALSSELMSTFGHINIYDETYESILRLLRRKGAVPADWDPAAKREQVKEPGPSTAQSGSTVATDQQDLRQFTYRWAPAYLAATQGANAAPDVETYGPFPIADLRSWAASGYFGAPGHCERILLKGHSEDGEGRWKSWSDCGL</sequence>
<dbReference type="EMBL" id="LWDF02000018">
    <property type="protein sequence ID" value="KAE8260101.1"/>
    <property type="molecule type" value="Genomic_DNA"/>
</dbReference>
<feature type="compositionally biased region" description="Acidic residues" evidence="1">
    <location>
        <begin position="157"/>
        <end position="191"/>
    </location>
</feature>
<comment type="caution">
    <text evidence="2">The sequence shown here is derived from an EMBL/GenBank/DDBJ whole genome shotgun (WGS) entry which is preliminary data.</text>
</comment>
<dbReference type="AlphaFoldDB" id="A0A177TMM5"/>
<keyword evidence="3" id="KW-1185">Reference proteome</keyword>
<feature type="region of interest" description="Disordered" evidence="1">
    <location>
        <begin position="348"/>
        <end position="439"/>
    </location>
</feature>
<accession>A0A177TMM5</accession>
<proteinExistence type="predicted"/>
<dbReference type="GO" id="GO:0005682">
    <property type="term" value="C:U5 snRNP"/>
    <property type="evidence" value="ECO:0007669"/>
    <property type="project" value="InterPro"/>
</dbReference>
<feature type="compositionally biased region" description="Polar residues" evidence="1">
    <location>
        <begin position="501"/>
        <end position="511"/>
    </location>
</feature>
<reference evidence="2" key="1">
    <citation type="submission" date="2016-04" db="EMBL/GenBank/DDBJ databases">
        <authorList>
            <person name="Nguyen H.D."/>
            <person name="Samba Siva P."/>
            <person name="Cullis J."/>
            <person name="Levesque C.A."/>
            <person name="Hambleton S."/>
        </authorList>
    </citation>
    <scope>NUCLEOTIDE SEQUENCE</scope>
    <source>
        <strain evidence="2">DAOMC 236416</strain>
    </source>
</reference>
<reference evidence="2" key="2">
    <citation type="journal article" date="2019" name="IMA Fungus">
        <title>Genome sequencing and comparison of five Tilletia species to identify candidate genes for the detection of regulated species infecting wheat.</title>
        <authorList>
            <person name="Nguyen H.D.T."/>
            <person name="Sultana T."/>
            <person name="Kesanakurti P."/>
            <person name="Hambleton S."/>
        </authorList>
    </citation>
    <scope>NUCLEOTIDE SEQUENCE</scope>
    <source>
        <strain evidence="2">DAOMC 236416</strain>
    </source>
</reference>
<dbReference type="InterPro" id="IPR039905">
    <property type="entry name" value="CD2BP2/Lin1"/>
</dbReference>
<name>A0A177TMM5_9BASI</name>
<feature type="compositionally biased region" description="Low complexity" evidence="1">
    <location>
        <begin position="31"/>
        <end position="47"/>
    </location>
</feature>